<dbReference type="Proteomes" id="UP000005942">
    <property type="component" value="Unassembled WGS sequence"/>
</dbReference>
<comment type="caution">
    <text evidence="1">The sequence shown here is derived from an EMBL/GenBank/DDBJ whole genome shotgun (WGS) entry which is preliminary data.</text>
</comment>
<gene>
    <name evidence="1" type="ORF">HMPREF9684_0548</name>
</gene>
<sequence>MSTWSGIRHKLETEYLAPNLRSHIQYFATSYSKSPDHEGRAAIRYNGKEIIKGNYWNQYVKAHLFPKDDTYDRRMRESFPFIDNTALELGVFDQRCFYQAFEEFDNQNIDKSLSSDNLIVRIFAILDRRVGKRRLISMRELMENQPSVFQEFYAIRMHHEGL</sequence>
<protein>
    <submittedName>
        <fullName evidence="1">Uncharacterized protein</fullName>
    </submittedName>
</protein>
<accession>E1LC58</accession>
<reference evidence="1 2" key="1">
    <citation type="submission" date="2010-08" db="EMBL/GenBank/DDBJ databases">
        <authorList>
            <person name="Durkin A.S."/>
            <person name="Madupu R."/>
            <person name="Torralba M."/>
            <person name="Gillis M."/>
            <person name="Methe B."/>
            <person name="Sutton G."/>
            <person name="Nelson K.E."/>
        </authorList>
    </citation>
    <scope>NUCLEOTIDE SEQUENCE [LARGE SCALE GENOMIC DNA]</scope>
    <source>
        <strain evidence="1 2">ACS-134-V-Col7a</strain>
    </source>
</reference>
<dbReference type="Pfam" id="PF25753">
    <property type="entry name" value="SF0329"/>
    <property type="match status" value="1"/>
</dbReference>
<name>E1LC58_9FIRM</name>
<dbReference type="AlphaFoldDB" id="E1LC58"/>
<evidence type="ECO:0000313" key="2">
    <source>
        <dbReference type="Proteomes" id="UP000005942"/>
    </source>
</evidence>
<organism evidence="1 2">
    <name type="scientific">Veillonella atypica ACS-134-V-Col7a</name>
    <dbReference type="NCBI Taxonomy" id="866778"/>
    <lineage>
        <taxon>Bacteria</taxon>
        <taxon>Bacillati</taxon>
        <taxon>Bacillota</taxon>
        <taxon>Negativicutes</taxon>
        <taxon>Veillonellales</taxon>
        <taxon>Veillonellaceae</taxon>
        <taxon>Veillonella</taxon>
    </lineage>
</organism>
<dbReference type="InterPro" id="IPR057955">
    <property type="entry name" value="SF0329-like"/>
</dbReference>
<proteinExistence type="predicted"/>
<evidence type="ECO:0000313" key="1">
    <source>
        <dbReference type="EMBL" id="EFL57926.1"/>
    </source>
</evidence>
<dbReference type="EMBL" id="AEDS01000047">
    <property type="protein sequence ID" value="EFL57926.1"/>
    <property type="molecule type" value="Genomic_DNA"/>
</dbReference>
<dbReference type="RefSeq" id="WP_005380658.1">
    <property type="nucleotide sequence ID" value="NZ_AEDS01000047.1"/>
</dbReference>